<evidence type="ECO:0000256" key="3">
    <source>
        <dbReference type="ARBA" id="ARBA00023163"/>
    </source>
</evidence>
<evidence type="ECO:0000259" key="4">
    <source>
        <dbReference type="PROSITE" id="PS50949"/>
    </source>
</evidence>
<sequence>MTEGWERVFETLRVNDASGVPVWIQIRNHMLFLIRSGQLRPGDTLPTVRELAVRLGVNYNTIHKVYQDLETDGLVLSGRGKRSTIADIDREALALPDSPVDAVIGELVRVVRETGMTREDALARIGEALATLED</sequence>
<dbReference type="Gene3D" id="1.10.10.10">
    <property type="entry name" value="Winged helix-like DNA-binding domain superfamily/Winged helix DNA-binding domain"/>
    <property type="match status" value="1"/>
</dbReference>
<dbReference type="CDD" id="cd07377">
    <property type="entry name" value="WHTH_GntR"/>
    <property type="match status" value="1"/>
</dbReference>
<feature type="domain" description="HTH gntR-type" evidence="4">
    <location>
        <begin position="20"/>
        <end position="88"/>
    </location>
</feature>
<evidence type="ECO:0000313" key="5">
    <source>
        <dbReference type="EMBL" id="HJH42794.1"/>
    </source>
</evidence>
<reference evidence="5" key="1">
    <citation type="journal article" date="2021" name="PeerJ">
        <title>Extensive microbial diversity within the chicken gut microbiome revealed by metagenomics and culture.</title>
        <authorList>
            <person name="Gilroy R."/>
            <person name="Ravi A."/>
            <person name="Getino M."/>
            <person name="Pursley I."/>
            <person name="Horton D.L."/>
            <person name="Alikhan N.F."/>
            <person name="Baker D."/>
            <person name="Gharbi K."/>
            <person name="Hall N."/>
            <person name="Watson M."/>
            <person name="Adriaenssens E.M."/>
            <person name="Foster-Nyarko E."/>
            <person name="Jarju S."/>
            <person name="Secka A."/>
            <person name="Antonio M."/>
            <person name="Oren A."/>
            <person name="Chaudhuri R.R."/>
            <person name="La Ragione R."/>
            <person name="Hildebrand F."/>
            <person name="Pallen M.J."/>
        </authorList>
    </citation>
    <scope>NUCLEOTIDE SEQUENCE</scope>
    <source>
        <strain evidence="5">USAMLcec12-2067</strain>
    </source>
</reference>
<name>A0A9D2VJG5_9ACTN</name>
<dbReference type="PANTHER" id="PTHR38445">
    <property type="entry name" value="HTH-TYPE TRANSCRIPTIONAL REPRESSOR YTRA"/>
    <property type="match status" value="1"/>
</dbReference>
<dbReference type="GO" id="GO:0003700">
    <property type="term" value="F:DNA-binding transcription factor activity"/>
    <property type="evidence" value="ECO:0007669"/>
    <property type="project" value="InterPro"/>
</dbReference>
<reference evidence="5" key="2">
    <citation type="submission" date="2021-09" db="EMBL/GenBank/DDBJ databases">
        <authorList>
            <person name="Gilroy R."/>
        </authorList>
    </citation>
    <scope>NUCLEOTIDE SEQUENCE</scope>
    <source>
        <strain evidence="5">USAMLcec12-2067</strain>
    </source>
</reference>
<protein>
    <submittedName>
        <fullName evidence="5">GntR family transcriptional regulator</fullName>
    </submittedName>
</protein>
<evidence type="ECO:0000313" key="6">
    <source>
        <dbReference type="Proteomes" id="UP000789325"/>
    </source>
</evidence>
<dbReference type="GO" id="GO:0003677">
    <property type="term" value="F:DNA binding"/>
    <property type="evidence" value="ECO:0007669"/>
    <property type="project" value="UniProtKB-KW"/>
</dbReference>
<gene>
    <name evidence="5" type="ORF">K8V16_03270</name>
</gene>
<dbReference type="InterPro" id="IPR000524">
    <property type="entry name" value="Tscrpt_reg_HTH_GntR"/>
</dbReference>
<dbReference type="Proteomes" id="UP000789325">
    <property type="component" value="Unassembled WGS sequence"/>
</dbReference>
<organism evidence="5 6">
    <name type="scientific">Rubneribacter badeniensis</name>
    <dbReference type="NCBI Taxonomy" id="2070688"/>
    <lineage>
        <taxon>Bacteria</taxon>
        <taxon>Bacillati</taxon>
        <taxon>Actinomycetota</taxon>
        <taxon>Coriobacteriia</taxon>
        <taxon>Eggerthellales</taxon>
        <taxon>Eggerthellaceae</taxon>
        <taxon>Rubneribacter</taxon>
    </lineage>
</organism>
<evidence type="ECO:0000256" key="1">
    <source>
        <dbReference type="ARBA" id="ARBA00023015"/>
    </source>
</evidence>
<accession>A0A9D2VJG5</accession>
<dbReference type="PROSITE" id="PS50949">
    <property type="entry name" value="HTH_GNTR"/>
    <property type="match status" value="1"/>
</dbReference>
<dbReference type="RefSeq" id="WP_224758871.1">
    <property type="nucleotide sequence ID" value="NZ_DBEYRC010000109.1"/>
</dbReference>
<keyword evidence="1" id="KW-0805">Transcription regulation</keyword>
<dbReference type="EMBL" id="DYZL01000060">
    <property type="protein sequence ID" value="HJH42794.1"/>
    <property type="molecule type" value="Genomic_DNA"/>
</dbReference>
<keyword evidence="2" id="KW-0238">DNA-binding</keyword>
<comment type="caution">
    <text evidence="5">The sequence shown here is derived from an EMBL/GenBank/DDBJ whole genome shotgun (WGS) entry which is preliminary data.</text>
</comment>
<dbReference type="PANTHER" id="PTHR38445:SF9">
    <property type="entry name" value="HTH-TYPE TRANSCRIPTIONAL REPRESSOR YTRA"/>
    <property type="match status" value="1"/>
</dbReference>
<dbReference type="SUPFAM" id="SSF46785">
    <property type="entry name" value="Winged helix' DNA-binding domain"/>
    <property type="match status" value="1"/>
</dbReference>
<dbReference type="SMART" id="SM00345">
    <property type="entry name" value="HTH_GNTR"/>
    <property type="match status" value="1"/>
</dbReference>
<dbReference type="InterPro" id="IPR036388">
    <property type="entry name" value="WH-like_DNA-bd_sf"/>
</dbReference>
<dbReference type="InterPro" id="IPR036390">
    <property type="entry name" value="WH_DNA-bd_sf"/>
</dbReference>
<evidence type="ECO:0000256" key="2">
    <source>
        <dbReference type="ARBA" id="ARBA00023125"/>
    </source>
</evidence>
<proteinExistence type="predicted"/>
<dbReference type="AlphaFoldDB" id="A0A9D2VJG5"/>
<dbReference type="Pfam" id="PF00392">
    <property type="entry name" value="GntR"/>
    <property type="match status" value="1"/>
</dbReference>
<keyword evidence="3" id="KW-0804">Transcription</keyword>